<protein>
    <submittedName>
        <fullName evidence="4">Archaeal/vacuolar-type H+-ATPase subunit F</fullName>
        <ecNumber evidence="4">4.2.1.20</ecNumber>
    </submittedName>
</protein>
<keyword evidence="4" id="KW-0456">Lyase</keyword>
<keyword evidence="2" id="KW-0813">Transport</keyword>
<evidence type="ECO:0000313" key="5">
    <source>
        <dbReference type="Proteomes" id="UP000236248"/>
    </source>
</evidence>
<comment type="similarity">
    <text evidence="1">Belongs to the V-ATPase F subunit family.</text>
</comment>
<dbReference type="RefSeq" id="WP_103287028.1">
    <property type="nucleotide sequence ID" value="NZ_LT981265.1"/>
</dbReference>
<evidence type="ECO:0000313" key="4">
    <source>
        <dbReference type="EMBL" id="SPC34284.1"/>
    </source>
</evidence>
<dbReference type="KEGG" id="ncv:NCAV_1107"/>
<reference evidence="5" key="1">
    <citation type="submission" date="2018-01" db="EMBL/GenBank/DDBJ databases">
        <authorList>
            <person name="Kerou L M."/>
        </authorList>
    </citation>
    <scope>NUCLEOTIDE SEQUENCE [LARGE SCALE GENOMIC DNA]</scope>
    <source>
        <strain evidence="5">SCU2</strain>
    </source>
</reference>
<name>A0A2K5ARR3_9ARCH</name>
<dbReference type="AlphaFoldDB" id="A0A2K5ARR3"/>
<dbReference type="SUPFAM" id="SSF159468">
    <property type="entry name" value="AtpF-like"/>
    <property type="match status" value="1"/>
</dbReference>
<dbReference type="GeneID" id="41595128"/>
<keyword evidence="3" id="KW-0406">Ion transport</keyword>
<dbReference type="Proteomes" id="UP000236248">
    <property type="component" value="Chromosome NCAV"/>
</dbReference>
<gene>
    <name evidence="4" type="ORF">NCAV_1107</name>
</gene>
<dbReference type="Pfam" id="PF01990">
    <property type="entry name" value="ATP-synt_F"/>
    <property type="match status" value="1"/>
</dbReference>
<dbReference type="GO" id="GO:0046961">
    <property type="term" value="F:proton-transporting ATPase activity, rotational mechanism"/>
    <property type="evidence" value="ECO:0007669"/>
    <property type="project" value="InterPro"/>
</dbReference>
<dbReference type="InterPro" id="IPR008218">
    <property type="entry name" value="ATPase_V1-cplx_f_g_su"/>
</dbReference>
<accession>A0A2K5ARR3</accession>
<dbReference type="InterPro" id="IPR036906">
    <property type="entry name" value="ATPase_V1_fsu_sf"/>
</dbReference>
<dbReference type="GO" id="GO:0004834">
    <property type="term" value="F:tryptophan synthase activity"/>
    <property type="evidence" value="ECO:0007669"/>
    <property type="project" value="UniProtKB-EC"/>
</dbReference>
<dbReference type="EMBL" id="LT981265">
    <property type="protein sequence ID" value="SPC34284.1"/>
    <property type="molecule type" value="Genomic_DNA"/>
</dbReference>
<proteinExistence type="inferred from homology"/>
<dbReference type="EC" id="4.2.1.20" evidence="4"/>
<evidence type="ECO:0000256" key="2">
    <source>
        <dbReference type="ARBA" id="ARBA00022448"/>
    </source>
</evidence>
<sequence>MRVVALGSKVFVTSFQMAGVEGISVDSPMDALSKINALVGKSNEVGLILVSDDIAAGIRKELTEIRAKNPIPIIFELPAPGSKKVQINYRALLKQILGI</sequence>
<evidence type="ECO:0000256" key="3">
    <source>
        <dbReference type="ARBA" id="ARBA00023065"/>
    </source>
</evidence>
<organism evidence="4 5">
    <name type="scientific">Candidatus Nitrosocaldus cavascurensis</name>
    <dbReference type="NCBI Taxonomy" id="2058097"/>
    <lineage>
        <taxon>Archaea</taxon>
        <taxon>Nitrososphaerota</taxon>
        <taxon>Nitrososphaeria</taxon>
        <taxon>Candidatus Nitrosocaldales</taxon>
        <taxon>Candidatus Nitrosocaldaceae</taxon>
        <taxon>Candidatus Nitrosocaldus</taxon>
    </lineage>
</organism>
<keyword evidence="5" id="KW-1185">Reference proteome</keyword>
<dbReference type="Gene3D" id="3.40.50.10580">
    <property type="entry name" value="ATPase, V1 complex, subunit F"/>
    <property type="match status" value="1"/>
</dbReference>
<evidence type="ECO:0000256" key="1">
    <source>
        <dbReference type="ARBA" id="ARBA00010148"/>
    </source>
</evidence>